<dbReference type="SUPFAM" id="SSF56112">
    <property type="entry name" value="Protein kinase-like (PK-like)"/>
    <property type="match status" value="1"/>
</dbReference>
<dbReference type="PROSITE" id="PS00108">
    <property type="entry name" value="PROTEIN_KINASE_ST"/>
    <property type="match status" value="1"/>
</dbReference>
<organism evidence="9 10">
    <name type="scientific">Gemmata palustris</name>
    <dbReference type="NCBI Taxonomy" id="2822762"/>
    <lineage>
        <taxon>Bacteria</taxon>
        <taxon>Pseudomonadati</taxon>
        <taxon>Planctomycetota</taxon>
        <taxon>Planctomycetia</taxon>
        <taxon>Gemmatales</taxon>
        <taxon>Gemmataceae</taxon>
        <taxon>Gemmata</taxon>
    </lineage>
</organism>
<keyword evidence="7" id="KW-1133">Transmembrane helix</keyword>
<dbReference type="PANTHER" id="PTHR43289:SF6">
    <property type="entry name" value="SERINE_THREONINE-PROTEIN KINASE NEKL-3"/>
    <property type="match status" value="1"/>
</dbReference>
<feature type="domain" description="Protein kinase" evidence="8">
    <location>
        <begin position="58"/>
        <end position="320"/>
    </location>
</feature>
<evidence type="ECO:0000256" key="7">
    <source>
        <dbReference type="SAM" id="Phobius"/>
    </source>
</evidence>
<evidence type="ECO:0000256" key="3">
    <source>
        <dbReference type="ARBA" id="ARBA00022777"/>
    </source>
</evidence>
<evidence type="ECO:0000313" key="10">
    <source>
        <dbReference type="Proteomes" id="UP000676565"/>
    </source>
</evidence>
<evidence type="ECO:0000256" key="5">
    <source>
        <dbReference type="PROSITE-ProRule" id="PRU10141"/>
    </source>
</evidence>
<dbReference type="CDD" id="cd14014">
    <property type="entry name" value="STKc_PknB_like"/>
    <property type="match status" value="1"/>
</dbReference>
<keyword evidence="1" id="KW-0808">Transferase</keyword>
<evidence type="ECO:0000256" key="2">
    <source>
        <dbReference type="ARBA" id="ARBA00022741"/>
    </source>
</evidence>
<dbReference type="Gene3D" id="1.10.510.10">
    <property type="entry name" value="Transferase(Phosphotransferase) domain 1"/>
    <property type="match status" value="1"/>
</dbReference>
<dbReference type="Gene3D" id="3.30.200.20">
    <property type="entry name" value="Phosphorylase Kinase, domain 1"/>
    <property type="match status" value="1"/>
</dbReference>
<dbReference type="PROSITE" id="PS50011">
    <property type="entry name" value="PROTEIN_KINASE_DOM"/>
    <property type="match status" value="1"/>
</dbReference>
<gene>
    <name evidence="9" type="ORF">J8F10_15995</name>
</gene>
<dbReference type="SMART" id="SM00220">
    <property type="entry name" value="S_TKc"/>
    <property type="match status" value="1"/>
</dbReference>
<keyword evidence="3 9" id="KW-0418">Kinase</keyword>
<evidence type="ECO:0000259" key="8">
    <source>
        <dbReference type="PROSITE" id="PS50011"/>
    </source>
</evidence>
<feature type="binding site" evidence="5">
    <location>
        <position position="87"/>
    </location>
    <ligand>
        <name>ATP</name>
        <dbReference type="ChEBI" id="CHEBI:30616"/>
    </ligand>
</feature>
<proteinExistence type="predicted"/>
<dbReference type="SUPFAM" id="SSF52058">
    <property type="entry name" value="L domain-like"/>
    <property type="match status" value="1"/>
</dbReference>
<keyword evidence="4 5" id="KW-0067">ATP-binding</keyword>
<keyword evidence="7" id="KW-0812">Transmembrane</keyword>
<evidence type="ECO:0000256" key="1">
    <source>
        <dbReference type="ARBA" id="ARBA00022679"/>
    </source>
</evidence>
<comment type="caution">
    <text evidence="9">The sequence shown here is derived from an EMBL/GenBank/DDBJ whole genome shotgun (WGS) entry which is preliminary data.</text>
</comment>
<dbReference type="InterPro" id="IPR032675">
    <property type="entry name" value="LRR_dom_sf"/>
</dbReference>
<keyword evidence="10" id="KW-1185">Reference proteome</keyword>
<keyword evidence="7" id="KW-0472">Membrane</keyword>
<dbReference type="InterPro" id="IPR011009">
    <property type="entry name" value="Kinase-like_dom_sf"/>
</dbReference>
<evidence type="ECO:0000313" key="9">
    <source>
        <dbReference type="EMBL" id="MBP3956775.1"/>
    </source>
</evidence>
<dbReference type="InterPro" id="IPR000719">
    <property type="entry name" value="Prot_kinase_dom"/>
</dbReference>
<dbReference type="PANTHER" id="PTHR43289">
    <property type="entry name" value="MITOGEN-ACTIVATED PROTEIN KINASE KINASE KINASE 20-RELATED"/>
    <property type="match status" value="1"/>
</dbReference>
<feature type="transmembrane region" description="Helical" evidence="7">
    <location>
        <begin position="342"/>
        <end position="362"/>
    </location>
</feature>
<dbReference type="Proteomes" id="UP000676565">
    <property type="component" value="Unassembled WGS sequence"/>
</dbReference>
<dbReference type="Pfam" id="PF00069">
    <property type="entry name" value="Pkinase"/>
    <property type="match status" value="1"/>
</dbReference>
<accession>A0ABS5BSY8</accession>
<evidence type="ECO:0000256" key="4">
    <source>
        <dbReference type="ARBA" id="ARBA00022840"/>
    </source>
</evidence>
<dbReference type="RefSeq" id="WP_210655210.1">
    <property type="nucleotide sequence ID" value="NZ_JAGKQQ010000001.1"/>
</dbReference>
<name>A0ABS5BSY8_9BACT</name>
<dbReference type="PROSITE" id="PS00107">
    <property type="entry name" value="PROTEIN_KINASE_ATP"/>
    <property type="match status" value="1"/>
</dbReference>
<feature type="region of interest" description="Disordered" evidence="6">
    <location>
        <begin position="1"/>
        <end position="23"/>
    </location>
</feature>
<reference evidence="9 10" key="1">
    <citation type="submission" date="2021-04" db="EMBL/GenBank/DDBJ databases">
        <authorList>
            <person name="Ivanova A."/>
        </authorList>
    </citation>
    <scope>NUCLEOTIDE SEQUENCE [LARGE SCALE GENOMIC DNA]</scope>
    <source>
        <strain evidence="9 10">G18</strain>
    </source>
</reference>
<protein>
    <submittedName>
        <fullName evidence="9">Protein kinase</fullName>
    </submittedName>
</protein>
<evidence type="ECO:0000256" key="6">
    <source>
        <dbReference type="SAM" id="MobiDB-lite"/>
    </source>
</evidence>
<dbReference type="EMBL" id="JAGKQQ010000001">
    <property type="protein sequence ID" value="MBP3956775.1"/>
    <property type="molecule type" value="Genomic_DNA"/>
</dbReference>
<dbReference type="InterPro" id="IPR017441">
    <property type="entry name" value="Protein_kinase_ATP_BS"/>
</dbReference>
<dbReference type="Gene3D" id="3.80.10.10">
    <property type="entry name" value="Ribonuclease Inhibitor"/>
    <property type="match status" value="1"/>
</dbReference>
<keyword evidence="2 5" id="KW-0547">Nucleotide-binding</keyword>
<dbReference type="GO" id="GO:0016301">
    <property type="term" value="F:kinase activity"/>
    <property type="evidence" value="ECO:0007669"/>
    <property type="project" value="UniProtKB-KW"/>
</dbReference>
<dbReference type="InterPro" id="IPR008271">
    <property type="entry name" value="Ser/Thr_kinase_AS"/>
</dbReference>
<sequence>MSNDRSHGSKSCPDLNPDPNDARCEKTVVVQNPTRDTPPPVGRSQFIRQPITDVIGQFEVLEAIGQGGFGTVQKAFDPKLQRIVAIKVMSAELAVTSPARKRFLREARAAAAVCHENVVHIYAVESDPSPHLVMEYVSGGSLQEMLTRSGPLDAQEVVRLGAQIARGLAAAHAHGLVHRDVKPANVLLEPGSPPRAKLTDFGVARAADDASLTQSGMIVGTPMYMAPEQARGDPVDHRADLFSLGSVLYAMVTGRPPFRASNSLAVLKRVSEDTPRPVREIIPEVPEWLCEIIARLHAREPGDRFQSASEVADLLEHGLVAGADGAARQRPASRLKSSVSRYLLPALTLLVGVVAAIAFMSFRSAEKITSNGTAEGAKVPATPPVRAESLTPHQKFGRAATELHRLNPEFKGQIIPTFAEDQLIGLELTDCNAVRDLSPLRDLHELQKLVAWNTEVVDLNPLRGLPLRHLCLNNDFQLCDLSPLAGMPLECLEVWGFGGGDLLPLAGMPLRILNCGGGGRKLDLAPLKGQPLKFLCINQTGTDDLSPLRGVALEGLLIESTPIRDLGPIKGMQLRKASLKGSRVTDLSLLRGMPLEEVTYDFVLERDAEFLRSFSGLKRINEGPPEEFWKGAGKR</sequence>